<evidence type="ECO:0000313" key="2">
    <source>
        <dbReference type="EMBL" id="SAK51619.1"/>
    </source>
</evidence>
<dbReference type="Proteomes" id="UP000054911">
    <property type="component" value="Unassembled WGS sequence"/>
</dbReference>
<gene>
    <name evidence="2" type="ORF">AWB80_01671</name>
</gene>
<dbReference type="RefSeq" id="WP_160147424.1">
    <property type="nucleotide sequence ID" value="NZ_FCOE02000004.1"/>
</dbReference>
<comment type="caution">
    <text evidence="2">The sequence shown here is derived from an EMBL/GenBank/DDBJ whole genome shotgun (WGS) entry which is preliminary data.</text>
</comment>
<name>A0A158A1M9_9BURK</name>
<proteinExistence type="predicted"/>
<protein>
    <submittedName>
        <fullName evidence="2">Uncharacterized protein</fullName>
    </submittedName>
</protein>
<accession>A0A158A1M9</accession>
<feature type="compositionally biased region" description="Basic and acidic residues" evidence="1">
    <location>
        <begin position="43"/>
        <end position="52"/>
    </location>
</feature>
<keyword evidence="3" id="KW-1185">Reference proteome</keyword>
<reference evidence="2" key="1">
    <citation type="submission" date="2016-01" db="EMBL/GenBank/DDBJ databases">
        <authorList>
            <person name="Peeters C."/>
        </authorList>
    </citation>
    <scope>NUCLEOTIDE SEQUENCE [LARGE SCALE GENOMIC DNA]</scope>
    <source>
        <strain evidence="2">LMG 29323</strain>
    </source>
</reference>
<feature type="compositionally biased region" description="Basic residues" evidence="1">
    <location>
        <begin position="32"/>
        <end position="41"/>
    </location>
</feature>
<evidence type="ECO:0000313" key="3">
    <source>
        <dbReference type="Proteomes" id="UP000054911"/>
    </source>
</evidence>
<evidence type="ECO:0000256" key="1">
    <source>
        <dbReference type="SAM" id="MobiDB-lite"/>
    </source>
</evidence>
<organism evidence="2 3">
    <name type="scientific">Caballeronia pedi</name>
    <dbReference type="NCBI Taxonomy" id="1777141"/>
    <lineage>
        <taxon>Bacteria</taxon>
        <taxon>Pseudomonadati</taxon>
        <taxon>Pseudomonadota</taxon>
        <taxon>Betaproteobacteria</taxon>
        <taxon>Burkholderiales</taxon>
        <taxon>Burkholderiaceae</taxon>
        <taxon>Caballeronia</taxon>
    </lineage>
</organism>
<sequence>MKEVIAALICASVIVPVIAEARGGHYAGGHGSSHKGGHYKNARTGDHSETRH</sequence>
<dbReference type="EMBL" id="FCOE02000004">
    <property type="protein sequence ID" value="SAK51619.1"/>
    <property type="molecule type" value="Genomic_DNA"/>
</dbReference>
<feature type="region of interest" description="Disordered" evidence="1">
    <location>
        <begin position="25"/>
        <end position="52"/>
    </location>
</feature>
<dbReference type="AlphaFoldDB" id="A0A158A1M9"/>